<reference evidence="1" key="1">
    <citation type="submission" date="2023-09" db="EMBL/GenBank/DDBJ databases">
        <title>First report of Pseudomonas coleopterorum DJ13 causing leaf spot on Rhododendron pulchrum Sweet in China.</title>
        <authorList>
            <person name="Zhang Y."/>
        </authorList>
    </citation>
    <scope>NUCLEOTIDE SEQUENCE</scope>
    <source>
        <strain evidence="1">DJ13</strain>
    </source>
</reference>
<sequence>MIPTNEMRRIVEASFAPLCCHCTLNPGGTMTVEVSDPASGQVDLLMVGVNTQPLSNSRAIAELVAQLRAELKANQEWFRRNAPRGATRP</sequence>
<proteinExistence type="predicted"/>
<dbReference type="Proteomes" id="UP001258207">
    <property type="component" value="Chromosome"/>
</dbReference>
<dbReference type="RefSeq" id="WP_310790938.1">
    <property type="nucleotide sequence ID" value="NZ_CP134081.1"/>
</dbReference>
<dbReference type="Pfam" id="PF07865">
    <property type="entry name" value="DUF1652"/>
    <property type="match status" value="1"/>
</dbReference>
<dbReference type="EMBL" id="CP134081">
    <property type="protein sequence ID" value="WNC07868.1"/>
    <property type="molecule type" value="Genomic_DNA"/>
</dbReference>
<evidence type="ECO:0000313" key="1">
    <source>
        <dbReference type="EMBL" id="WNC07868.1"/>
    </source>
</evidence>
<dbReference type="AlphaFoldDB" id="A0AAJ6LVP6"/>
<accession>A0AAJ6LVP6</accession>
<dbReference type="InterPro" id="IPR012448">
    <property type="entry name" value="DUF1652"/>
</dbReference>
<organism evidence="1 2">
    <name type="scientific">Pseudomonas coleopterorum</name>
    <dbReference type="NCBI Taxonomy" id="1605838"/>
    <lineage>
        <taxon>Bacteria</taxon>
        <taxon>Pseudomonadati</taxon>
        <taxon>Pseudomonadota</taxon>
        <taxon>Gammaproteobacteria</taxon>
        <taxon>Pseudomonadales</taxon>
        <taxon>Pseudomonadaceae</taxon>
        <taxon>Pseudomonas</taxon>
    </lineage>
</organism>
<gene>
    <name evidence="1" type="ORF">RI108_11000</name>
</gene>
<protein>
    <submittedName>
        <fullName evidence="1">DUF1652 domain-containing protein</fullName>
    </submittedName>
</protein>
<evidence type="ECO:0000313" key="2">
    <source>
        <dbReference type="Proteomes" id="UP001258207"/>
    </source>
</evidence>
<name>A0AAJ6LVP6_9PSED</name>